<evidence type="ECO:0000313" key="3">
    <source>
        <dbReference type="Proteomes" id="UP001597045"/>
    </source>
</evidence>
<sequence length="71" mass="7644">MWVTPYGHGVRTLLDVRTWLLVVAMLMVTVGGSIGESYPLQPDDQVFQGHPVPATPWPAFLLVAAATIALA</sequence>
<reference evidence="3" key="1">
    <citation type="journal article" date="2019" name="Int. J. Syst. Evol. Microbiol.">
        <title>The Global Catalogue of Microorganisms (GCM) 10K type strain sequencing project: providing services to taxonomists for standard genome sequencing and annotation.</title>
        <authorList>
            <consortium name="The Broad Institute Genomics Platform"/>
            <consortium name="The Broad Institute Genome Sequencing Center for Infectious Disease"/>
            <person name="Wu L."/>
            <person name="Ma J."/>
        </authorList>
    </citation>
    <scope>NUCLEOTIDE SEQUENCE [LARGE SCALE GENOMIC DNA]</scope>
    <source>
        <strain evidence="3">JCM 31486</strain>
    </source>
</reference>
<dbReference type="EMBL" id="JBHTIS010003843">
    <property type="protein sequence ID" value="MFD1051756.1"/>
    <property type="molecule type" value="Genomic_DNA"/>
</dbReference>
<evidence type="ECO:0000313" key="2">
    <source>
        <dbReference type="EMBL" id="MFD1051756.1"/>
    </source>
</evidence>
<evidence type="ECO:0000256" key="1">
    <source>
        <dbReference type="SAM" id="Phobius"/>
    </source>
</evidence>
<keyword evidence="3" id="KW-1185">Reference proteome</keyword>
<dbReference type="Proteomes" id="UP001597045">
    <property type="component" value="Unassembled WGS sequence"/>
</dbReference>
<comment type="caution">
    <text evidence="2">The sequence shown here is derived from an EMBL/GenBank/DDBJ whole genome shotgun (WGS) entry which is preliminary data.</text>
</comment>
<keyword evidence="1" id="KW-0812">Transmembrane</keyword>
<gene>
    <name evidence="2" type="ORF">ACFQ1S_42460</name>
</gene>
<organism evidence="2 3">
    <name type="scientific">Kibdelosporangium lantanae</name>
    <dbReference type="NCBI Taxonomy" id="1497396"/>
    <lineage>
        <taxon>Bacteria</taxon>
        <taxon>Bacillati</taxon>
        <taxon>Actinomycetota</taxon>
        <taxon>Actinomycetes</taxon>
        <taxon>Pseudonocardiales</taxon>
        <taxon>Pseudonocardiaceae</taxon>
        <taxon>Kibdelosporangium</taxon>
    </lineage>
</organism>
<feature type="non-terminal residue" evidence="2">
    <location>
        <position position="71"/>
    </location>
</feature>
<accession>A0ABW3MMC5</accession>
<feature type="transmembrane region" description="Helical" evidence="1">
    <location>
        <begin position="12"/>
        <end position="34"/>
    </location>
</feature>
<keyword evidence="1" id="KW-0472">Membrane</keyword>
<proteinExistence type="predicted"/>
<name>A0ABW3MMC5_9PSEU</name>
<keyword evidence="1" id="KW-1133">Transmembrane helix</keyword>
<protein>
    <submittedName>
        <fullName evidence="2">Uncharacterized protein</fullName>
    </submittedName>
</protein>